<protein>
    <recommendedName>
        <fullName evidence="3">RNase H type-1 domain-containing protein</fullName>
    </recommendedName>
</protein>
<dbReference type="Proteomes" id="UP000077521">
    <property type="component" value="Unassembled WGS sequence"/>
</dbReference>
<keyword evidence="2" id="KW-1185">Reference proteome</keyword>
<comment type="caution">
    <text evidence="1">The sequence shown here is derived from an EMBL/GenBank/DDBJ whole genome shotgun (WGS) entry which is preliminary data.</text>
</comment>
<reference evidence="1" key="2">
    <citation type="journal article" date="2019" name="IMA Fungus">
        <title>Genome sequencing and comparison of five Tilletia species to identify candidate genes for the detection of regulated species infecting wheat.</title>
        <authorList>
            <person name="Nguyen H.D.T."/>
            <person name="Sultana T."/>
            <person name="Kesanakurti P."/>
            <person name="Hambleton S."/>
        </authorList>
    </citation>
    <scope>NUCLEOTIDE SEQUENCE</scope>
    <source>
        <strain evidence="1">DAOMC 236416</strain>
    </source>
</reference>
<name>A0A177T1X3_9BASI</name>
<dbReference type="EMBL" id="LWDF02001265">
    <property type="protein sequence ID" value="KAE8239596.1"/>
    <property type="molecule type" value="Genomic_DNA"/>
</dbReference>
<reference evidence="1" key="1">
    <citation type="submission" date="2016-04" db="EMBL/GenBank/DDBJ databases">
        <authorList>
            <person name="Nguyen H.D."/>
            <person name="Samba Siva P."/>
            <person name="Cullis J."/>
            <person name="Levesque C.A."/>
            <person name="Hambleton S."/>
        </authorList>
    </citation>
    <scope>NUCLEOTIDE SEQUENCE</scope>
    <source>
        <strain evidence="1">DAOMC 236416</strain>
    </source>
</reference>
<dbReference type="AlphaFoldDB" id="A0A177T1X3"/>
<gene>
    <name evidence="1" type="ORF">A4X13_0g8128</name>
</gene>
<evidence type="ECO:0000313" key="1">
    <source>
        <dbReference type="EMBL" id="KAE8239596.1"/>
    </source>
</evidence>
<evidence type="ECO:0000313" key="2">
    <source>
        <dbReference type="Proteomes" id="UP000077521"/>
    </source>
</evidence>
<organism evidence="1 2">
    <name type="scientific">Tilletia indica</name>
    <dbReference type="NCBI Taxonomy" id="43049"/>
    <lineage>
        <taxon>Eukaryota</taxon>
        <taxon>Fungi</taxon>
        <taxon>Dikarya</taxon>
        <taxon>Basidiomycota</taxon>
        <taxon>Ustilaginomycotina</taxon>
        <taxon>Exobasidiomycetes</taxon>
        <taxon>Tilletiales</taxon>
        <taxon>Tilletiaceae</taxon>
        <taxon>Tilletia</taxon>
    </lineage>
</organism>
<accession>A0A177T1X3</accession>
<sequence>MSGLRTELRDWARYLHTPELSASFSLPSSVSSMQIFSDASYEGCGIVVDGSATFWSLPGRDGMKDVDIGVMETWALHLALQAVIALGLHDCVATFHVDNMGVVYAARKGRSRSKLTNICLNDIAERALGANIVMSIIYVASADNLADAPSRGNTSGYTSLSLDLAVPWNEVLRTAAPR</sequence>
<proteinExistence type="predicted"/>
<evidence type="ECO:0008006" key="3">
    <source>
        <dbReference type="Google" id="ProtNLM"/>
    </source>
</evidence>